<proteinExistence type="predicted"/>
<dbReference type="GeneID" id="28895909"/>
<evidence type="ECO:0000256" key="1">
    <source>
        <dbReference type="SAM" id="MobiDB-lite"/>
    </source>
</evidence>
<evidence type="ECO:0000313" key="4">
    <source>
        <dbReference type="Proteomes" id="UP000076632"/>
    </source>
</evidence>
<dbReference type="SUPFAM" id="SSF81383">
    <property type="entry name" value="F-box domain"/>
    <property type="match status" value="1"/>
</dbReference>
<evidence type="ECO:0000259" key="2">
    <source>
        <dbReference type="Pfam" id="PF12937"/>
    </source>
</evidence>
<feature type="domain" description="F-box" evidence="2">
    <location>
        <begin position="28"/>
        <end position="70"/>
    </location>
</feature>
<name>A0A165K361_XYLHT</name>
<accession>A0A165K361</accession>
<organism evidence="3 4">
    <name type="scientific">Xylona heveae (strain CBS 132557 / TC161)</name>
    <dbReference type="NCBI Taxonomy" id="1328760"/>
    <lineage>
        <taxon>Eukaryota</taxon>
        <taxon>Fungi</taxon>
        <taxon>Dikarya</taxon>
        <taxon>Ascomycota</taxon>
        <taxon>Pezizomycotina</taxon>
        <taxon>Xylonomycetes</taxon>
        <taxon>Xylonales</taxon>
        <taxon>Xylonaceae</taxon>
        <taxon>Xylona</taxon>
    </lineage>
</organism>
<dbReference type="InParanoid" id="A0A165K361"/>
<feature type="compositionally biased region" description="Polar residues" evidence="1">
    <location>
        <begin position="375"/>
        <end position="387"/>
    </location>
</feature>
<dbReference type="RefSeq" id="XP_018192487.1">
    <property type="nucleotide sequence ID" value="XM_018330772.1"/>
</dbReference>
<evidence type="ECO:0000313" key="3">
    <source>
        <dbReference type="EMBL" id="KZF26932.1"/>
    </source>
</evidence>
<feature type="region of interest" description="Disordered" evidence="1">
    <location>
        <begin position="359"/>
        <end position="393"/>
    </location>
</feature>
<dbReference type="STRING" id="1328760.A0A165K361"/>
<reference evidence="3 4" key="1">
    <citation type="journal article" date="2016" name="Fungal Biol.">
        <title>The genome of Xylona heveae provides a window into fungal endophytism.</title>
        <authorList>
            <person name="Gazis R."/>
            <person name="Kuo A."/>
            <person name="Riley R."/>
            <person name="LaButti K."/>
            <person name="Lipzen A."/>
            <person name="Lin J."/>
            <person name="Amirebrahimi M."/>
            <person name="Hesse C.N."/>
            <person name="Spatafora J.W."/>
            <person name="Henrissat B."/>
            <person name="Hainaut M."/>
            <person name="Grigoriev I.V."/>
            <person name="Hibbett D.S."/>
        </authorList>
    </citation>
    <scope>NUCLEOTIDE SEQUENCE [LARGE SCALE GENOMIC DNA]</scope>
    <source>
        <strain evidence="3 4">TC161</strain>
    </source>
</reference>
<dbReference type="OrthoDB" id="5311681at2759"/>
<dbReference type="OMA" id="KMHWSPR"/>
<dbReference type="EMBL" id="KV407454">
    <property type="protein sequence ID" value="KZF26932.1"/>
    <property type="molecule type" value="Genomic_DNA"/>
</dbReference>
<dbReference type="Proteomes" id="UP000076632">
    <property type="component" value="Unassembled WGS sequence"/>
</dbReference>
<keyword evidence="4" id="KW-1185">Reference proteome</keyword>
<dbReference type="InterPro" id="IPR036047">
    <property type="entry name" value="F-box-like_dom_sf"/>
</dbReference>
<dbReference type="AlphaFoldDB" id="A0A165K361"/>
<gene>
    <name evidence="3" type="ORF">L228DRAFT_235936</name>
</gene>
<sequence>MHSAMSGNMFSSSVAELRNDNGERMIILPLNLIALIVTHLDDPADLARVCRTCRVLHYMTVPQLYEKVTLRSYAQIRYFNGRAEGHGGASPFAMGLNALVTRNVAGLVRSFKVVGEVSENNVKEFAKSGRIPDGTMFLNMSIRAAIDRMEKLEAVNWELGTKPLLNLYQGLSLRPKLTSLTLKFPTSRVPRPVSVIPPIPSLRSLKVLNIDPLCYPDDISLLLLGSKKLRELRLHWSPRMRNEAEPSVQLHSYFGRCINANYALPLRHLSIANLYAHNNGEFDRAFDPKLMESITAINSPGAENGAGNNLTAFVDQGWGMKDVIPALKYVRCDQVSQLGVDSLTLVKGLREFYIISSKASPSSSAGGSIETSPSNLSSTIGGTSTPDMTPPSCLETPELSLQTAFLDALCQHHGPSVRCLLLSNRWMLDKDELGRLVHGCPNLEQLGLSIRSDVYEILRLLLPFLPHLYAIRILEAPHGSELTKYALETSNIPFEEKLGREMVKPTYKNLRWVGIGDLLFHCGPSVQLSETGPRGQPVYKRLVRRVPPEAAKHVQIWGLDSLEI</sequence>
<protein>
    <recommendedName>
        <fullName evidence="2">F-box domain-containing protein</fullName>
    </recommendedName>
</protein>
<dbReference type="InterPro" id="IPR001810">
    <property type="entry name" value="F-box_dom"/>
</dbReference>
<feature type="compositionally biased region" description="Low complexity" evidence="1">
    <location>
        <begin position="359"/>
        <end position="374"/>
    </location>
</feature>
<dbReference type="Pfam" id="PF12937">
    <property type="entry name" value="F-box-like"/>
    <property type="match status" value="1"/>
</dbReference>